<evidence type="ECO:0000256" key="3">
    <source>
        <dbReference type="ARBA" id="ARBA00005854"/>
    </source>
</evidence>
<keyword evidence="10" id="KW-0718">Serine biosynthesis</keyword>
<dbReference type="InterPro" id="IPR006139">
    <property type="entry name" value="D-isomer_2_OHA_DH_cat_dom"/>
</dbReference>
<dbReference type="CDD" id="cd04901">
    <property type="entry name" value="ACT_3PGDH"/>
    <property type="match status" value="1"/>
</dbReference>
<dbReference type="GO" id="GO:0047545">
    <property type="term" value="F:(S)-2-hydroxyglutarate dehydrogenase activity"/>
    <property type="evidence" value="ECO:0007669"/>
    <property type="project" value="UniProtKB-ARBA"/>
</dbReference>
<evidence type="ECO:0000313" key="16">
    <source>
        <dbReference type="EMBL" id="QHC00690.1"/>
    </source>
</evidence>
<dbReference type="Gene3D" id="3.30.70.260">
    <property type="match status" value="1"/>
</dbReference>
<dbReference type="InterPro" id="IPR029752">
    <property type="entry name" value="D-isomer_DH_CS1"/>
</dbReference>
<dbReference type="InterPro" id="IPR054480">
    <property type="entry name" value="AHAS_small-like_ACT"/>
</dbReference>
<evidence type="ECO:0000256" key="13">
    <source>
        <dbReference type="ARBA" id="ARBA00048731"/>
    </source>
</evidence>
<dbReference type="Proteomes" id="UP000463857">
    <property type="component" value="Chromosome"/>
</dbReference>
<dbReference type="GO" id="GO:0006564">
    <property type="term" value="P:L-serine biosynthetic process"/>
    <property type="evidence" value="ECO:0007669"/>
    <property type="project" value="UniProtKB-KW"/>
</dbReference>
<dbReference type="InterPro" id="IPR002912">
    <property type="entry name" value="ACT_dom"/>
</dbReference>
<keyword evidence="17" id="KW-1185">Reference proteome</keyword>
<comment type="similarity">
    <text evidence="3 14">Belongs to the D-isomer specific 2-hydroxyacid dehydrogenase family.</text>
</comment>
<reference evidence="16 17" key="1">
    <citation type="journal article" date="2018" name="Int. J. Syst. Evol. Microbiol.">
        <title>Epidermidibacterium keratini gen. nov., sp. nov., a member of the family Sporichthyaceae, isolated from keratin epidermis.</title>
        <authorList>
            <person name="Lee D.G."/>
            <person name="Trujillo M.E."/>
            <person name="Kang S."/>
            <person name="Nam J.J."/>
            <person name="Kim Y.J."/>
        </authorList>
    </citation>
    <scope>NUCLEOTIDE SEQUENCE [LARGE SCALE GENOMIC DNA]</scope>
    <source>
        <strain evidence="16 17">EPI-7</strain>
    </source>
</reference>
<dbReference type="Pfam" id="PF00389">
    <property type="entry name" value="2-Hacid_dh"/>
    <property type="match status" value="1"/>
</dbReference>
<evidence type="ECO:0000259" key="15">
    <source>
        <dbReference type="PROSITE" id="PS51671"/>
    </source>
</evidence>
<dbReference type="InterPro" id="IPR036291">
    <property type="entry name" value="NAD(P)-bd_dom_sf"/>
</dbReference>
<evidence type="ECO:0000256" key="2">
    <source>
        <dbReference type="ARBA" id="ARBA00005216"/>
    </source>
</evidence>
<dbReference type="UniPathway" id="UPA00135">
    <property type="reaction ID" value="UER00196"/>
</dbReference>
<name>A0A7L4YNF9_9ACTN</name>
<evidence type="ECO:0000256" key="1">
    <source>
        <dbReference type="ARBA" id="ARBA00003800"/>
    </source>
</evidence>
<dbReference type="CDD" id="cd12176">
    <property type="entry name" value="PGDH_3"/>
    <property type="match status" value="1"/>
</dbReference>
<evidence type="ECO:0000256" key="9">
    <source>
        <dbReference type="ARBA" id="ARBA00023027"/>
    </source>
</evidence>
<dbReference type="GO" id="GO:0004617">
    <property type="term" value="F:phosphoglycerate dehydrogenase activity"/>
    <property type="evidence" value="ECO:0007669"/>
    <property type="project" value="UniProtKB-EC"/>
</dbReference>
<keyword evidence="9" id="KW-0520">NAD</keyword>
<dbReference type="EMBL" id="CP047156">
    <property type="protein sequence ID" value="QHC00690.1"/>
    <property type="molecule type" value="Genomic_DNA"/>
</dbReference>
<evidence type="ECO:0000256" key="5">
    <source>
        <dbReference type="ARBA" id="ARBA00013143"/>
    </source>
</evidence>
<dbReference type="SUPFAM" id="SSF52283">
    <property type="entry name" value="Formate/glycerate dehydrogenase catalytic domain-like"/>
    <property type="match status" value="1"/>
</dbReference>
<dbReference type="Gene3D" id="3.40.50.720">
    <property type="entry name" value="NAD(P)-binding Rossmann-like Domain"/>
    <property type="match status" value="2"/>
</dbReference>
<dbReference type="NCBIfam" id="NF008759">
    <property type="entry name" value="PRK11790.1"/>
    <property type="match status" value="1"/>
</dbReference>
<evidence type="ECO:0000256" key="4">
    <source>
        <dbReference type="ARBA" id="ARBA00013001"/>
    </source>
</evidence>
<dbReference type="FunFam" id="3.40.50.720:FF:000041">
    <property type="entry name" value="D-3-phosphoglycerate dehydrogenase"/>
    <property type="match status" value="1"/>
</dbReference>
<dbReference type="Pfam" id="PF22629">
    <property type="entry name" value="ACT_AHAS_ss"/>
    <property type="match status" value="1"/>
</dbReference>
<evidence type="ECO:0000256" key="10">
    <source>
        <dbReference type="ARBA" id="ARBA00023299"/>
    </source>
</evidence>
<evidence type="ECO:0000256" key="14">
    <source>
        <dbReference type="RuleBase" id="RU003719"/>
    </source>
</evidence>
<dbReference type="KEGG" id="eke:EK0264_10575"/>
<proteinExistence type="inferred from homology"/>
<evidence type="ECO:0000256" key="12">
    <source>
        <dbReference type="ARBA" id="ARBA00048126"/>
    </source>
</evidence>
<dbReference type="AlphaFoldDB" id="A0A7L4YNF9"/>
<dbReference type="FunCoup" id="A0A7L4YNF9">
    <property type="interactions" value="355"/>
</dbReference>
<dbReference type="EC" id="1.1.1.399" evidence="4"/>
<dbReference type="RefSeq" id="WP_159545423.1">
    <property type="nucleotide sequence ID" value="NZ_CP047156.1"/>
</dbReference>
<dbReference type="InParanoid" id="A0A7L4YNF9"/>
<comment type="function">
    <text evidence="1">Catalyzes the reversible oxidation of 3-phospho-D-glycerate to 3-phosphonooxypyruvate, the first step of the phosphorylated L-serine biosynthesis pathway. Also catalyzes the reversible oxidation of 2-hydroxyglutarate to 2-oxoglutarate.</text>
</comment>
<dbReference type="SUPFAM" id="SSF51735">
    <property type="entry name" value="NAD(P)-binding Rossmann-fold domains"/>
    <property type="match status" value="1"/>
</dbReference>
<dbReference type="InterPro" id="IPR006140">
    <property type="entry name" value="D-isomer_DH_NAD-bd"/>
</dbReference>
<keyword evidence="8 14" id="KW-0560">Oxidoreductase</keyword>
<keyword evidence="7" id="KW-0028">Amino-acid biosynthesis</keyword>
<dbReference type="PROSITE" id="PS51671">
    <property type="entry name" value="ACT"/>
    <property type="match status" value="1"/>
</dbReference>
<protein>
    <recommendedName>
        <fullName evidence="6">D-3-phosphoglycerate dehydrogenase</fullName>
        <ecNumber evidence="4">1.1.1.399</ecNumber>
        <ecNumber evidence="5">1.1.1.95</ecNumber>
    </recommendedName>
    <alternativeName>
        <fullName evidence="11">2-oxoglutarate reductase</fullName>
    </alternativeName>
</protein>
<dbReference type="OrthoDB" id="9793626at2"/>
<comment type="catalytic activity">
    <reaction evidence="12">
        <text>(R)-2-hydroxyglutarate + NAD(+) = 2-oxoglutarate + NADH + H(+)</text>
        <dbReference type="Rhea" id="RHEA:49612"/>
        <dbReference type="ChEBI" id="CHEBI:15378"/>
        <dbReference type="ChEBI" id="CHEBI:15801"/>
        <dbReference type="ChEBI" id="CHEBI:16810"/>
        <dbReference type="ChEBI" id="CHEBI:57540"/>
        <dbReference type="ChEBI" id="CHEBI:57945"/>
        <dbReference type="EC" id="1.1.1.399"/>
    </reaction>
</comment>
<dbReference type="PANTHER" id="PTHR42789:SF1">
    <property type="entry name" value="D-ISOMER SPECIFIC 2-HYDROXYACID DEHYDROGENASE FAMILY PROTEIN (AFU_ORTHOLOGUE AFUA_6G10090)"/>
    <property type="match status" value="1"/>
</dbReference>
<evidence type="ECO:0000313" key="17">
    <source>
        <dbReference type="Proteomes" id="UP000463857"/>
    </source>
</evidence>
<dbReference type="InterPro" id="IPR045865">
    <property type="entry name" value="ACT-like_dom_sf"/>
</dbReference>
<dbReference type="PANTHER" id="PTHR42789">
    <property type="entry name" value="D-ISOMER SPECIFIC 2-HYDROXYACID DEHYDROGENASE FAMILY PROTEIN (AFU_ORTHOLOGUE AFUA_6G10090)"/>
    <property type="match status" value="1"/>
</dbReference>
<evidence type="ECO:0000256" key="11">
    <source>
        <dbReference type="ARBA" id="ARBA00030455"/>
    </source>
</evidence>
<organism evidence="16 17">
    <name type="scientific">Epidermidibacterium keratini</name>
    <dbReference type="NCBI Taxonomy" id="1891644"/>
    <lineage>
        <taxon>Bacteria</taxon>
        <taxon>Bacillati</taxon>
        <taxon>Actinomycetota</taxon>
        <taxon>Actinomycetes</taxon>
        <taxon>Sporichthyales</taxon>
        <taxon>Sporichthyaceae</taxon>
        <taxon>Epidermidibacterium</taxon>
    </lineage>
</organism>
<evidence type="ECO:0000256" key="6">
    <source>
        <dbReference type="ARBA" id="ARBA00021582"/>
    </source>
</evidence>
<dbReference type="PROSITE" id="PS00065">
    <property type="entry name" value="D_2_HYDROXYACID_DH_1"/>
    <property type="match status" value="1"/>
</dbReference>
<comment type="pathway">
    <text evidence="2">Amino-acid biosynthesis; L-serine biosynthesis; L-serine from 3-phospho-D-glycerate: step 1/3.</text>
</comment>
<evidence type="ECO:0000256" key="7">
    <source>
        <dbReference type="ARBA" id="ARBA00022605"/>
    </source>
</evidence>
<accession>A0A7L4YNF9</accession>
<feature type="domain" description="ACT" evidence="15">
    <location>
        <begin position="343"/>
        <end position="413"/>
    </location>
</feature>
<dbReference type="GO" id="GO:0051287">
    <property type="term" value="F:NAD binding"/>
    <property type="evidence" value="ECO:0007669"/>
    <property type="project" value="InterPro"/>
</dbReference>
<dbReference type="Pfam" id="PF02826">
    <property type="entry name" value="2-Hacid_dh_C"/>
    <property type="match status" value="1"/>
</dbReference>
<dbReference type="EC" id="1.1.1.95" evidence="5"/>
<dbReference type="InterPro" id="IPR050857">
    <property type="entry name" value="D-2-hydroxyacid_DH"/>
</dbReference>
<gene>
    <name evidence="16" type="primary">serA</name>
    <name evidence="16" type="ORF">EK0264_10575</name>
</gene>
<comment type="catalytic activity">
    <reaction evidence="13">
        <text>(2R)-3-phosphoglycerate + NAD(+) = 3-phosphooxypyruvate + NADH + H(+)</text>
        <dbReference type="Rhea" id="RHEA:12641"/>
        <dbReference type="ChEBI" id="CHEBI:15378"/>
        <dbReference type="ChEBI" id="CHEBI:18110"/>
        <dbReference type="ChEBI" id="CHEBI:57540"/>
        <dbReference type="ChEBI" id="CHEBI:57945"/>
        <dbReference type="ChEBI" id="CHEBI:58272"/>
        <dbReference type="EC" id="1.1.1.95"/>
    </reaction>
</comment>
<sequence length="413" mass="44492">MRRSAVTEGTTPKQPTVLLLENIHPRAKEHFESLGYAVQTHPASMSEDDLVAALPGVNLLGIRSNTRITPKVLEAADDLVAVGAFCIGTNQIDLDSAAAHGVPVFNAPYSNTRSVVELVIGEIIALARRLHEKSDNMHAGIWDKSAKGSHEVRGRTLGIVGYGNIGAQLSVLAEAMGMKVIFYDIGDKLALGNARRMETLDELLAEAEVVSLHVDGRPGNAGIFGAEQFAKMRPRSLFINASRGMVVDQLALRENILSGHIAGAAIDVFPVEPKAQGDEFISELRGLPNVILTPHVGGSTQEAQEDIGRFVSGKLSSYVEDGATSLSVNFPAIAVTPREKTVRIVHTHENVPGVLAEINRILASYDENVESQSLTTRGEYGYVVTDVAGSLDDEAIAQLRKMPQTIRLRVLDR</sequence>
<evidence type="ECO:0000256" key="8">
    <source>
        <dbReference type="ARBA" id="ARBA00023002"/>
    </source>
</evidence>
<dbReference type="SUPFAM" id="SSF55021">
    <property type="entry name" value="ACT-like"/>
    <property type="match status" value="1"/>
</dbReference>